<evidence type="ECO:0000313" key="2">
    <source>
        <dbReference type="EMBL" id="MBB4101730.1"/>
    </source>
</evidence>
<protein>
    <recommendedName>
        <fullName evidence="4">Transmembrane protein</fullName>
    </recommendedName>
</protein>
<comment type="caution">
    <text evidence="2">The sequence shown here is derived from an EMBL/GenBank/DDBJ whole genome shotgun (WGS) entry which is preliminary data.</text>
</comment>
<sequence length="94" mass="9931">MDADLLRGIAAACSVGGSLLLAWRVTGILKALGSVASIHESNIMELSKSHGDIVIGHGSTKWIKKAQKIWLLVIGFLLSIVGGVLQFVASFWGT</sequence>
<dbReference type="RefSeq" id="WP_125334592.1">
    <property type="nucleotide sequence ID" value="NZ_JACIDU010000001.1"/>
</dbReference>
<evidence type="ECO:0000313" key="3">
    <source>
        <dbReference type="Proteomes" id="UP000584824"/>
    </source>
</evidence>
<organism evidence="2 3">
    <name type="scientific">Allorhizobium borbori</name>
    <dbReference type="NCBI Taxonomy" id="485907"/>
    <lineage>
        <taxon>Bacteria</taxon>
        <taxon>Pseudomonadati</taxon>
        <taxon>Pseudomonadota</taxon>
        <taxon>Alphaproteobacteria</taxon>
        <taxon>Hyphomicrobiales</taxon>
        <taxon>Rhizobiaceae</taxon>
        <taxon>Rhizobium/Agrobacterium group</taxon>
        <taxon>Allorhizobium</taxon>
    </lineage>
</organism>
<gene>
    <name evidence="2" type="ORF">GGQ66_000246</name>
</gene>
<name>A0A7W6JY55_9HYPH</name>
<evidence type="ECO:0008006" key="4">
    <source>
        <dbReference type="Google" id="ProtNLM"/>
    </source>
</evidence>
<keyword evidence="1" id="KW-0812">Transmembrane</keyword>
<evidence type="ECO:0000256" key="1">
    <source>
        <dbReference type="SAM" id="Phobius"/>
    </source>
</evidence>
<proteinExistence type="predicted"/>
<dbReference type="Proteomes" id="UP000584824">
    <property type="component" value="Unassembled WGS sequence"/>
</dbReference>
<reference evidence="2 3" key="1">
    <citation type="submission" date="2020-08" db="EMBL/GenBank/DDBJ databases">
        <title>Genomic Encyclopedia of Type Strains, Phase IV (KMG-IV): sequencing the most valuable type-strain genomes for metagenomic binning, comparative biology and taxonomic classification.</title>
        <authorList>
            <person name="Goeker M."/>
        </authorList>
    </citation>
    <scope>NUCLEOTIDE SEQUENCE [LARGE SCALE GENOMIC DNA]</scope>
    <source>
        <strain evidence="2 3">DSM 26385</strain>
    </source>
</reference>
<keyword evidence="1" id="KW-1133">Transmembrane helix</keyword>
<keyword evidence="1" id="KW-0472">Membrane</keyword>
<feature type="transmembrane region" description="Helical" evidence="1">
    <location>
        <begin position="69"/>
        <end position="92"/>
    </location>
</feature>
<accession>A0A7W6JY55</accession>
<dbReference type="AlphaFoldDB" id="A0A7W6JY55"/>
<dbReference type="EMBL" id="JACIDU010000001">
    <property type="protein sequence ID" value="MBB4101730.1"/>
    <property type="molecule type" value="Genomic_DNA"/>
</dbReference>
<keyword evidence="3" id="KW-1185">Reference proteome</keyword>